<sequence>MSSSSSSGSSGSAFVPSERACFDGVMLTALAYGALVMVCVQTAQVLLYRPRRDQTFYLVILYTSIVFPLTTAGFFGRLRFAELTYVVNRNYPGGLKQYSIDHSDQWASYLSKVCTTIMPWFADLLIFYRVFILYGNRCWFMILPFAVFLGRIGTSIPGLVSALHPSHPLLYTNIFNITQGATYLALNVFVTITIWLRLYHMRYNAERILGRLQASMYNSYSTLFVESGAFFTLWSMVYLMLRVTNNWAQDVFWQPYAYVVAITRMLVVLRMAQNRAWTRDIIEAAKSGIMDWRVSSTGSIELSNPHLDRIEKAETVGFRS</sequence>
<feature type="transmembrane region" description="Helical" evidence="1">
    <location>
        <begin position="55"/>
        <end position="75"/>
    </location>
</feature>
<evidence type="ECO:0000313" key="2">
    <source>
        <dbReference type="EMBL" id="KAF9527221.1"/>
    </source>
</evidence>
<gene>
    <name evidence="2" type="ORF">CPB83DRAFT_856579</name>
</gene>
<keyword evidence="1" id="KW-1133">Transmembrane helix</keyword>
<proteinExistence type="predicted"/>
<feature type="transmembrane region" description="Helical" evidence="1">
    <location>
        <begin position="220"/>
        <end position="241"/>
    </location>
</feature>
<feature type="transmembrane region" description="Helical" evidence="1">
    <location>
        <begin position="180"/>
        <end position="199"/>
    </location>
</feature>
<dbReference type="OrthoDB" id="3351617at2759"/>
<dbReference type="AlphaFoldDB" id="A0A9P6JNJ8"/>
<dbReference type="Proteomes" id="UP000807306">
    <property type="component" value="Unassembled WGS sequence"/>
</dbReference>
<name>A0A9P6JNJ8_9AGAR</name>
<feature type="transmembrane region" description="Helical" evidence="1">
    <location>
        <begin position="138"/>
        <end position="160"/>
    </location>
</feature>
<reference evidence="2" key="1">
    <citation type="submission" date="2020-11" db="EMBL/GenBank/DDBJ databases">
        <authorList>
            <consortium name="DOE Joint Genome Institute"/>
            <person name="Ahrendt S."/>
            <person name="Riley R."/>
            <person name="Andreopoulos W."/>
            <person name="Labutti K."/>
            <person name="Pangilinan J."/>
            <person name="Ruiz-Duenas F.J."/>
            <person name="Barrasa J.M."/>
            <person name="Sanchez-Garcia M."/>
            <person name="Camarero S."/>
            <person name="Miyauchi S."/>
            <person name="Serrano A."/>
            <person name="Linde D."/>
            <person name="Babiker R."/>
            <person name="Drula E."/>
            <person name="Ayuso-Fernandez I."/>
            <person name="Pacheco R."/>
            <person name="Padilla G."/>
            <person name="Ferreira P."/>
            <person name="Barriuso J."/>
            <person name="Kellner H."/>
            <person name="Castanera R."/>
            <person name="Alfaro M."/>
            <person name="Ramirez L."/>
            <person name="Pisabarro A.G."/>
            <person name="Kuo A."/>
            <person name="Tritt A."/>
            <person name="Lipzen A."/>
            <person name="He G."/>
            <person name="Yan M."/>
            <person name="Ng V."/>
            <person name="Cullen D."/>
            <person name="Martin F."/>
            <person name="Rosso M.-N."/>
            <person name="Henrissat B."/>
            <person name="Hibbett D."/>
            <person name="Martinez A.T."/>
            <person name="Grigoriev I.V."/>
        </authorList>
    </citation>
    <scope>NUCLEOTIDE SEQUENCE</scope>
    <source>
        <strain evidence="2">CBS 506.95</strain>
    </source>
</reference>
<keyword evidence="3" id="KW-1185">Reference proteome</keyword>
<feature type="transmembrane region" description="Helical" evidence="1">
    <location>
        <begin position="109"/>
        <end position="131"/>
    </location>
</feature>
<organism evidence="2 3">
    <name type="scientific">Crepidotus variabilis</name>
    <dbReference type="NCBI Taxonomy" id="179855"/>
    <lineage>
        <taxon>Eukaryota</taxon>
        <taxon>Fungi</taxon>
        <taxon>Dikarya</taxon>
        <taxon>Basidiomycota</taxon>
        <taxon>Agaricomycotina</taxon>
        <taxon>Agaricomycetes</taxon>
        <taxon>Agaricomycetidae</taxon>
        <taxon>Agaricales</taxon>
        <taxon>Agaricineae</taxon>
        <taxon>Crepidotaceae</taxon>
        <taxon>Crepidotus</taxon>
    </lineage>
</organism>
<evidence type="ECO:0000256" key="1">
    <source>
        <dbReference type="SAM" id="Phobius"/>
    </source>
</evidence>
<feature type="transmembrane region" description="Helical" evidence="1">
    <location>
        <begin position="25"/>
        <end position="48"/>
    </location>
</feature>
<keyword evidence="1" id="KW-0812">Transmembrane</keyword>
<keyword evidence="1" id="KW-0472">Membrane</keyword>
<feature type="transmembrane region" description="Helical" evidence="1">
    <location>
        <begin position="253"/>
        <end position="272"/>
    </location>
</feature>
<comment type="caution">
    <text evidence="2">The sequence shown here is derived from an EMBL/GenBank/DDBJ whole genome shotgun (WGS) entry which is preliminary data.</text>
</comment>
<evidence type="ECO:0000313" key="3">
    <source>
        <dbReference type="Proteomes" id="UP000807306"/>
    </source>
</evidence>
<protein>
    <submittedName>
        <fullName evidence="2">Uncharacterized protein</fullName>
    </submittedName>
</protein>
<accession>A0A9P6JNJ8</accession>
<dbReference type="EMBL" id="MU157863">
    <property type="protein sequence ID" value="KAF9527221.1"/>
    <property type="molecule type" value="Genomic_DNA"/>
</dbReference>